<evidence type="ECO:0000313" key="3">
    <source>
        <dbReference type="Proteomes" id="UP001152049"/>
    </source>
</evidence>
<dbReference type="Pfam" id="PF24494">
    <property type="entry name" value="DUF7587"/>
    <property type="match status" value="1"/>
</dbReference>
<reference evidence="2" key="1">
    <citation type="submission" date="2022-09" db="EMBL/GenBank/DDBJ databases">
        <title>Fusarium specimens isolated from Avocado Roots.</title>
        <authorList>
            <person name="Stajich J."/>
            <person name="Roper C."/>
            <person name="Heimlech-Rivalta G."/>
        </authorList>
    </citation>
    <scope>NUCLEOTIDE SEQUENCE</scope>
    <source>
        <strain evidence="2">CF00136</strain>
    </source>
</reference>
<keyword evidence="3" id="KW-1185">Reference proteome</keyword>
<evidence type="ECO:0000313" key="2">
    <source>
        <dbReference type="EMBL" id="KAJ4251082.1"/>
    </source>
</evidence>
<dbReference type="InterPro" id="IPR056009">
    <property type="entry name" value="DUF7587"/>
</dbReference>
<dbReference type="Proteomes" id="UP001152049">
    <property type="component" value="Unassembled WGS sequence"/>
</dbReference>
<organism evidence="2 3">
    <name type="scientific">Fusarium torreyae</name>
    <dbReference type="NCBI Taxonomy" id="1237075"/>
    <lineage>
        <taxon>Eukaryota</taxon>
        <taxon>Fungi</taxon>
        <taxon>Dikarya</taxon>
        <taxon>Ascomycota</taxon>
        <taxon>Pezizomycotina</taxon>
        <taxon>Sordariomycetes</taxon>
        <taxon>Hypocreomycetidae</taxon>
        <taxon>Hypocreales</taxon>
        <taxon>Nectriaceae</taxon>
        <taxon>Fusarium</taxon>
    </lineage>
</organism>
<sequence>MNEVQSFADRLGRLSIADRNSTQQPQVTLTAAINDVNQAISILSRLLADDKDAINKGDAVEICSLRTKANELASIAHVFNDRAERSIIAQVISMGGLQKPDISKLLWHFDRHILAIAKRIVGESEDDANILWRIAEECYNEAINCSGKLDPDDYFNALEETYLELPYDRDFESAEYYEHENRLNVHEEYAEVRRRSTDLSEQLNGIRKTRVRKSWIRFWARALSRCPGGPTLFHPPARLIATPAEWSVKDIPRYLFRAFDSNSAGTSNCNVVASVMSMDPTSNGSRDDIFSLKDQDASDMLHRHLVKGCFWSSGSDNLMSWSSSLMFVIQYAIWRKCNSKPEVPKDVWICAVDTRKFPQGQFAKDKWLLHAYGNTKLDDQQKKFRELRLDMPQWDNGEYLSQGTLNHSGRSCVLSLRGLIGAGLCTLYPEFDFNHPDADVQARTQWPKRVLQLRQRWAYENSTTSEEVECAFKIANNCFGLFADSDIALLLLGFKNRKVLGTSLCQYKMYRIRSLLRNLWRFVDIFNWQELWHESSEVQVALGREE</sequence>
<evidence type="ECO:0000259" key="1">
    <source>
        <dbReference type="Pfam" id="PF24494"/>
    </source>
</evidence>
<name>A0A9W8V973_9HYPO</name>
<proteinExistence type="predicted"/>
<dbReference type="OrthoDB" id="4152607at2759"/>
<gene>
    <name evidence="2" type="ORF">NW762_011733</name>
</gene>
<dbReference type="EMBL" id="JAOQAZ010000029">
    <property type="protein sequence ID" value="KAJ4251082.1"/>
    <property type="molecule type" value="Genomic_DNA"/>
</dbReference>
<accession>A0A9W8V973</accession>
<protein>
    <recommendedName>
        <fullName evidence="1">DUF7587 domain-containing protein</fullName>
    </recommendedName>
</protein>
<comment type="caution">
    <text evidence="2">The sequence shown here is derived from an EMBL/GenBank/DDBJ whole genome shotgun (WGS) entry which is preliminary data.</text>
</comment>
<feature type="domain" description="DUF7587" evidence="1">
    <location>
        <begin position="251"/>
        <end position="375"/>
    </location>
</feature>
<dbReference type="AlphaFoldDB" id="A0A9W8V973"/>